<organism evidence="5 6">
    <name type="scientific">Proteobacteria bacterium 228</name>
    <dbReference type="NCBI Taxonomy" id="2083153"/>
    <lineage>
        <taxon>Bacteria</taxon>
        <taxon>Pseudomonadati</taxon>
        <taxon>Pseudomonadota</taxon>
    </lineage>
</organism>
<keyword evidence="1" id="KW-0547">Nucleotide-binding</keyword>
<proteinExistence type="predicted"/>
<name>A0A2S5KPJ4_9PROT</name>
<dbReference type="Gene3D" id="2.40.100.10">
    <property type="entry name" value="Cyclophilin-like"/>
    <property type="match status" value="1"/>
</dbReference>
<dbReference type="Pfam" id="PF02626">
    <property type="entry name" value="CT_A_B"/>
    <property type="match status" value="1"/>
</dbReference>
<feature type="domain" description="Carboxyltransferase" evidence="4">
    <location>
        <begin position="24"/>
        <end position="304"/>
    </location>
</feature>
<dbReference type="Proteomes" id="UP000238196">
    <property type="component" value="Unassembled WGS sequence"/>
</dbReference>
<dbReference type="EMBL" id="PRLP01000044">
    <property type="protein sequence ID" value="PPC76698.1"/>
    <property type="molecule type" value="Genomic_DNA"/>
</dbReference>
<dbReference type="PANTHER" id="PTHR43309">
    <property type="entry name" value="5-OXOPROLINASE SUBUNIT C"/>
    <property type="match status" value="1"/>
</dbReference>
<dbReference type="InterPro" id="IPR003778">
    <property type="entry name" value="CT_A_B"/>
</dbReference>
<keyword evidence="2 5" id="KW-0378">Hydrolase</keyword>
<evidence type="ECO:0000256" key="1">
    <source>
        <dbReference type="ARBA" id="ARBA00022741"/>
    </source>
</evidence>
<comment type="caution">
    <text evidence="5">The sequence shown here is derived from an EMBL/GenBank/DDBJ whole genome shotgun (WGS) entry which is preliminary data.</text>
</comment>
<evidence type="ECO:0000313" key="6">
    <source>
        <dbReference type="Proteomes" id="UP000238196"/>
    </source>
</evidence>
<dbReference type="OrthoDB" id="5298467at2"/>
<dbReference type="InterPro" id="IPR052708">
    <property type="entry name" value="PxpC"/>
</dbReference>
<accession>A0A2S5KPJ4</accession>
<keyword evidence="3" id="KW-0067">ATP-binding</keyword>
<sequence length="304" mass="32385">MSFEVISSGVLTLLQDGGRFGYQHIGITSGGPMDEHAAYWANHLLGNPVRAAALEITYGMLTLEARADTSFALTGADLGATLDGEAITPWRTYQIRSGSQLAFSTPERGFRAYLAVPGGFAAPERLGSCATVVREGIGGLDGQGGKLVSGDVLPFTPRLCADTEVPDHAIPDYVRPLEVLMVPGYQYAEFSRTEQAKFFASSYTITQNIDRMGYRLSGSAVKSSRTGIISEGIAYGAIQVPSDGQPIVLLKDRQTIGGYPKMGCTTSLAAGQLAQRGPGAEVCFTPVSLEAAEAQRLLFERQFS</sequence>
<dbReference type="SMART" id="SM00797">
    <property type="entry name" value="AHS2"/>
    <property type="match status" value="1"/>
</dbReference>
<dbReference type="AlphaFoldDB" id="A0A2S5KPJ4"/>
<dbReference type="PANTHER" id="PTHR43309:SF4">
    <property type="entry name" value="CARBOXYLTRANSFERASE DOMAIN-CONTAINING PROTEIN"/>
    <property type="match status" value="1"/>
</dbReference>
<evidence type="ECO:0000313" key="5">
    <source>
        <dbReference type="EMBL" id="PPC76698.1"/>
    </source>
</evidence>
<gene>
    <name evidence="5" type="ORF">C4K68_14125</name>
</gene>
<dbReference type="GO" id="GO:0016787">
    <property type="term" value="F:hydrolase activity"/>
    <property type="evidence" value="ECO:0007669"/>
    <property type="project" value="UniProtKB-KW"/>
</dbReference>
<dbReference type="InterPro" id="IPR029000">
    <property type="entry name" value="Cyclophilin-like_dom_sf"/>
</dbReference>
<dbReference type="GO" id="GO:0005524">
    <property type="term" value="F:ATP binding"/>
    <property type="evidence" value="ECO:0007669"/>
    <property type="project" value="UniProtKB-KW"/>
</dbReference>
<reference evidence="5 6" key="1">
    <citation type="submission" date="2018-02" db="EMBL/GenBank/DDBJ databases">
        <title>novel marine gammaproteobacteria from coastal saline agro ecosystem.</title>
        <authorList>
            <person name="Krishnan R."/>
            <person name="Ramesh Kumar N."/>
        </authorList>
    </citation>
    <scope>NUCLEOTIDE SEQUENCE [LARGE SCALE GENOMIC DNA]</scope>
    <source>
        <strain evidence="5 6">228</strain>
    </source>
</reference>
<protein>
    <submittedName>
        <fullName evidence="5">Allophanate hydrolase</fullName>
    </submittedName>
</protein>
<dbReference type="SUPFAM" id="SSF50891">
    <property type="entry name" value="Cyclophilin-like"/>
    <property type="match status" value="1"/>
</dbReference>
<evidence type="ECO:0000256" key="3">
    <source>
        <dbReference type="ARBA" id="ARBA00022840"/>
    </source>
</evidence>
<evidence type="ECO:0000256" key="2">
    <source>
        <dbReference type="ARBA" id="ARBA00022801"/>
    </source>
</evidence>
<dbReference type="NCBIfam" id="TIGR00724">
    <property type="entry name" value="urea_amlyse_rel"/>
    <property type="match status" value="1"/>
</dbReference>
<evidence type="ECO:0000259" key="4">
    <source>
        <dbReference type="SMART" id="SM00797"/>
    </source>
</evidence>